<name>A0AAD7HEW1_9AGAR</name>
<evidence type="ECO:0000313" key="1">
    <source>
        <dbReference type="EMBL" id="KAJ7719152.1"/>
    </source>
</evidence>
<comment type="caution">
    <text evidence="1">The sequence shown here is derived from an EMBL/GenBank/DDBJ whole genome shotgun (WGS) entry which is preliminary data.</text>
</comment>
<protein>
    <submittedName>
        <fullName evidence="1">Uncharacterized protein</fullName>
    </submittedName>
</protein>
<dbReference type="Proteomes" id="UP001215598">
    <property type="component" value="Unassembled WGS sequence"/>
</dbReference>
<organism evidence="1 2">
    <name type="scientific">Mycena metata</name>
    <dbReference type="NCBI Taxonomy" id="1033252"/>
    <lineage>
        <taxon>Eukaryota</taxon>
        <taxon>Fungi</taxon>
        <taxon>Dikarya</taxon>
        <taxon>Basidiomycota</taxon>
        <taxon>Agaricomycotina</taxon>
        <taxon>Agaricomycetes</taxon>
        <taxon>Agaricomycetidae</taxon>
        <taxon>Agaricales</taxon>
        <taxon>Marasmiineae</taxon>
        <taxon>Mycenaceae</taxon>
        <taxon>Mycena</taxon>
    </lineage>
</organism>
<dbReference type="EMBL" id="JARKIB010000256">
    <property type="protein sequence ID" value="KAJ7719152.1"/>
    <property type="molecule type" value="Genomic_DNA"/>
</dbReference>
<gene>
    <name evidence="1" type="ORF">B0H16DRAFT_1475158</name>
</gene>
<dbReference type="AlphaFoldDB" id="A0AAD7HEW1"/>
<proteinExistence type="predicted"/>
<reference evidence="1" key="1">
    <citation type="submission" date="2023-03" db="EMBL/GenBank/DDBJ databases">
        <title>Massive genome expansion in bonnet fungi (Mycena s.s.) driven by repeated elements and novel gene families across ecological guilds.</title>
        <authorList>
            <consortium name="Lawrence Berkeley National Laboratory"/>
            <person name="Harder C.B."/>
            <person name="Miyauchi S."/>
            <person name="Viragh M."/>
            <person name="Kuo A."/>
            <person name="Thoen E."/>
            <person name="Andreopoulos B."/>
            <person name="Lu D."/>
            <person name="Skrede I."/>
            <person name="Drula E."/>
            <person name="Henrissat B."/>
            <person name="Morin E."/>
            <person name="Kohler A."/>
            <person name="Barry K."/>
            <person name="LaButti K."/>
            <person name="Morin E."/>
            <person name="Salamov A."/>
            <person name="Lipzen A."/>
            <person name="Mereny Z."/>
            <person name="Hegedus B."/>
            <person name="Baldrian P."/>
            <person name="Stursova M."/>
            <person name="Weitz H."/>
            <person name="Taylor A."/>
            <person name="Grigoriev I.V."/>
            <person name="Nagy L.G."/>
            <person name="Martin F."/>
            <person name="Kauserud H."/>
        </authorList>
    </citation>
    <scope>NUCLEOTIDE SEQUENCE</scope>
    <source>
        <strain evidence="1">CBHHK182m</strain>
    </source>
</reference>
<accession>A0AAD7HEW1</accession>
<evidence type="ECO:0000313" key="2">
    <source>
        <dbReference type="Proteomes" id="UP001215598"/>
    </source>
</evidence>
<sequence length="221" mass="24377">MDGDNASMVIDQPHFVVPNLQQILLPGAGPAASGSAKKSPPRTAARSVCSTAAQNGMIVLGRGTASFADPRKARITETKSEAYRDLEQRRNLQRGLMIGLYEHRNSCIAKKTILATHGKHRDGIGGIQQSPAVESGSRYPRFNPYGPVVFVRRREGSCGTLRVIAVKRFCRQLERSEKVSLVSWIKQVEKKLKKNYLPPESCIKPNCNPPDLITVAPMRFP</sequence>
<keyword evidence="2" id="KW-1185">Reference proteome</keyword>